<dbReference type="AlphaFoldDB" id="A0A060SXQ2"/>
<sequence length="131" mass="14901">MSRHLSRRPSTREYLALTTSGKQDIRAHQRTFDGAYIRTAVGQLSFALVVLRIFAKDYAPIGTLYTVYGMMVLFIALYRRSKILPLFLKRKQTAERPVDYFVTSGNTVLLLGVLSIANYIVLLVLLYRLPG</sequence>
<accession>A0A060SXQ2</accession>
<feature type="transmembrane region" description="Helical" evidence="1">
    <location>
        <begin position="35"/>
        <end position="55"/>
    </location>
</feature>
<protein>
    <submittedName>
        <fullName evidence="2">ARAD1A06226p</fullName>
    </submittedName>
</protein>
<evidence type="ECO:0000313" key="2">
    <source>
        <dbReference type="EMBL" id="CDP33294.1"/>
    </source>
</evidence>
<dbReference type="PANTHER" id="PTHR38646">
    <property type="entry name" value="YALI0F00814P"/>
    <property type="match status" value="1"/>
</dbReference>
<feature type="transmembrane region" description="Helical" evidence="1">
    <location>
        <begin position="100"/>
        <end position="127"/>
    </location>
</feature>
<feature type="transmembrane region" description="Helical" evidence="1">
    <location>
        <begin position="61"/>
        <end position="79"/>
    </location>
</feature>
<evidence type="ECO:0000256" key="1">
    <source>
        <dbReference type="SAM" id="Phobius"/>
    </source>
</evidence>
<keyword evidence="1" id="KW-0812">Transmembrane</keyword>
<keyword evidence="1" id="KW-0472">Membrane</keyword>
<dbReference type="PANTHER" id="PTHR38646:SF1">
    <property type="entry name" value="DUF202 DOMAIN-CONTAINING PROTEIN"/>
    <property type="match status" value="1"/>
</dbReference>
<name>A0A060SXQ2_BLAAD</name>
<gene>
    <name evidence="2" type="ORF">GNLVRS02_ARAD1A06226g</name>
</gene>
<reference evidence="2" key="1">
    <citation type="submission" date="2014-02" db="EMBL/GenBank/DDBJ databases">
        <authorList>
            <person name="Genoscope - CEA"/>
        </authorList>
    </citation>
    <scope>NUCLEOTIDE SEQUENCE</scope>
    <source>
        <strain evidence="2">LS3</strain>
    </source>
</reference>
<keyword evidence="1" id="KW-1133">Transmembrane helix</keyword>
<dbReference type="PhylomeDB" id="A0A060SXQ2"/>
<proteinExistence type="predicted"/>
<organism evidence="2">
    <name type="scientific">Blastobotrys adeninivorans</name>
    <name type="common">Yeast</name>
    <name type="synonym">Arxula adeninivorans</name>
    <dbReference type="NCBI Taxonomy" id="409370"/>
    <lineage>
        <taxon>Eukaryota</taxon>
        <taxon>Fungi</taxon>
        <taxon>Dikarya</taxon>
        <taxon>Ascomycota</taxon>
        <taxon>Saccharomycotina</taxon>
        <taxon>Dipodascomycetes</taxon>
        <taxon>Dipodascales</taxon>
        <taxon>Trichomonascaceae</taxon>
        <taxon>Blastobotrys</taxon>
    </lineage>
</organism>
<dbReference type="EMBL" id="HG937691">
    <property type="protein sequence ID" value="CDP33294.1"/>
    <property type="molecule type" value="Genomic_DNA"/>
</dbReference>
<reference evidence="2" key="2">
    <citation type="submission" date="2014-06" db="EMBL/GenBank/DDBJ databases">
        <title>The complete genome of Blastobotrys (Arxula) adeninivorans LS3 - a yeast of biotechnological interest.</title>
        <authorList>
            <person name="Kunze G."/>
            <person name="Gaillardin C."/>
            <person name="Czernicka M."/>
            <person name="Durrens P."/>
            <person name="Martin T."/>
            <person name="Boer E."/>
            <person name="Gabaldon T."/>
            <person name="Cruz J."/>
            <person name="Talla E."/>
            <person name="Marck C."/>
            <person name="Goffeau A."/>
            <person name="Barbe V."/>
            <person name="Baret P."/>
            <person name="Baronian K."/>
            <person name="Beier S."/>
            <person name="Bleykasten C."/>
            <person name="Bode R."/>
            <person name="Casaregola S."/>
            <person name="Despons L."/>
            <person name="Fairhead C."/>
            <person name="Giersberg M."/>
            <person name="Gierski P."/>
            <person name="Hahnel U."/>
            <person name="Hartmann A."/>
            <person name="Jankowska D."/>
            <person name="Jubin C."/>
            <person name="Jung P."/>
            <person name="Lafontaine I."/>
            <person name="Leh-Louis V."/>
            <person name="Lemaire M."/>
            <person name="Marcet-Houben M."/>
            <person name="Mascher M."/>
            <person name="Morel G."/>
            <person name="Richard G.-F."/>
            <person name="Riechen J."/>
            <person name="Sacerdot C."/>
            <person name="Sarkar A."/>
            <person name="Savel G."/>
            <person name="Schacherer J."/>
            <person name="Sherman D."/>
            <person name="Straub M.-L."/>
            <person name="Stein N."/>
            <person name="Thierry A."/>
            <person name="Trautwein-Schult A."/>
            <person name="Westhof E."/>
            <person name="Worch S."/>
            <person name="Dujon B."/>
            <person name="Souciet J.-L."/>
            <person name="Wincker P."/>
            <person name="Scholz U."/>
            <person name="Neuveglise N."/>
        </authorList>
    </citation>
    <scope>NUCLEOTIDE SEQUENCE</scope>
    <source>
        <strain evidence="2">LS3</strain>
    </source>
</reference>